<dbReference type="KEGG" id="barh:WN72_36025"/>
<dbReference type="Pfam" id="PF21834">
    <property type="entry name" value="DUF6894"/>
    <property type="match status" value="1"/>
</dbReference>
<reference evidence="2 3" key="1">
    <citation type="submission" date="2018-06" db="EMBL/GenBank/DDBJ databases">
        <title>Comparative genomics of Bradyrhizobium nodulating Arachidis hypogaea.</title>
        <authorList>
            <person name="Li Y."/>
        </authorList>
    </citation>
    <scope>NUCLEOTIDE SEQUENCE [LARGE SCALE GENOMIC DNA]</scope>
    <source>
        <strain evidence="2 3">CCBAU 051107</strain>
    </source>
</reference>
<proteinExistence type="predicted"/>
<dbReference type="AlphaFoldDB" id="A0AAE7NVG3"/>
<dbReference type="InterPro" id="IPR054189">
    <property type="entry name" value="DUF6894"/>
</dbReference>
<sequence>MARYYFDLLDEEGLVVDEEGLEFTDMEGVEREATQAMTDAARESLHRPIKPGEAAIEVRDDTGPVMRVRFTIEIERLRKQ</sequence>
<evidence type="ECO:0000259" key="1">
    <source>
        <dbReference type="Pfam" id="PF21834"/>
    </source>
</evidence>
<protein>
    <recommendedName>
        <fullName evidence="1">DUF6894 domain-containing protein</fullName>
    </recommendedName>
</protein>
<dbReference type="EMBL" id="CP030050">
    <property type="protein sequence ID" value="QOZ71116.1"/>
    <property type="molecule type" value="Genomic_DNA"/>
</dbReference>
<name>A0AAE7NVG3_9BRAD</name>
<gene>
    <name evidence="2" type="ORF">WN72_36025</name>
</gene>
<dbReference type="RefSeq" id="WP_092221056.1">
    <property type="nucleotide sequence ID" value="NZ_CP030050.1"/>
</dbReference>
<feature type="domain" description="DUF6894" evidence="1">
    <location>
        <begin position="3"/>
        <end position="71"/>
    </location>
</feature>
<evidence type="ECO:0000313" key="2">
    <source>
        <dbReference type="EMBL" id="QOZ71116.1"/>
    </source>
</evidence>
<evidence type="ECO:0000313" key="3">
    <source>
        <dbReference type="Proteomes" id="UP000594015"/>
    </source>
</evidence>
<organism evidence="2 3">
    <name type="scientific">Bradyrhizobium arachidis</name>
    <dbReference type="NCBI Taxonomy" id="858423"/>
    <lineage>
        <taxon>Bacteria</taxon>
        <taxon>Pseudomonadati</taxon>
        <taxon>Pseudomonadota</taxon>
        <taxon>Alphaproteobacteria</taxon>
        <taxon>Hyphomicrobiales</taxon>
        <taxon>Nitrobacteraceae</taxon>
        <taxon>Bradyrhizobium</taxon>
    </lineage>
</organism>
<dbReference type="Proteomes" id="UP000594015">
    <property type="component" value="Chromosome"/>
</dbReference>
<accession>A0AAE7NVG3</accession>